<evidence type="ECO:0000313" key="6">
    <source>
        <dbReference type="Proteomes" id="UP000324897"/>
    </source>
</evidence>
<proteinExistence type="inferred from homology"/>
<dbReference type="Proteomes" id="UP000324897">
    <property type="component" value="Chromosome 4"/>
</dbReference>
<dbReference type="Pfam" id="PF00067">
    <property type="entry name" value="p450"/>
    <property type="match status" value="1"/>
</dbReference>
<feature type="non-terminal residue" evidence="5">
    <location>
        <position position="350"/>
    </location>
</feature>
<dbReference type="GO" id="GO:0016705">
    <property type="term" value="F:oxidoreductase activity, acting on paired donors, with incorporation or reduction of molecular oxygen"/>
    <property type="evidence" value="ECO:0007669"/>
    <property type="project" value="InterPro"/>
</dbReference>
<gene>
    <name evidence="5" type="ORF">EJB05_12252</name>
</gene>
<dbReference type="InterPro" id="IPR002401">
    <property type="entry name" value="Cyt_P450_E_grp-I"/>
</dbReference>
<organism evidence="5 6">
    <name type="scientific">Eragrostis curvula</name>
    <name type="common">weeping love grass</name>
    <dbReference type="NCBI Taxonomy" id="38414"/>
    <lineage>
        <taxon>Eukaryota</taxon>
        <taxon>Viridiplantae</taxon>
        <taxon>Streptophyta</taxon>
        <taxon>Embryophyta</taxon>
        <taxon>Tracheophyta</taxon>
        <taxon>Spermatophyta</taxon>
        <taxon>Magnoliopsida</taxon>
        <taxon>Liliopsida</taxon>
        <taxon>Poales</taxon>
        <taxon>Poaceae</taxon>
        <taxon>PACMAD clade</taxon>
        <taxon>Chloridoideae</taxon>
        <taxon>Eragrostideae</taxon>
        <taxon>Eragrostidinae</taxon>
        <taxon>Eragrostis</taxon>
    </lineage>
</organism>
<reference evidence="5 6" key="1">
    <citation type="journal article" date="2019" name="Sci. Rep.">
        <title>A high-quality genome of Eragrostis curvula grass provides insights into Poaceae evolution and supports new strategies to enhance forage quality.</title>
        <authorList>
            <person name="Carballo J."/>
            <person name="Santos B.A.C.M."/>
            <person name="Zappacosta D."/>
            <person name="Garbus I."/>
            <person name="Selva J.P."/>
            <person name="Gallo C.A."/>
            <person name="Diaz A."/>
            <person name="Albertini E."/>
            <person name="Caccamo M."/>
            <person name="Echenique V."/>
        </authorList>
    </citation>
    <scope>NUCLEOTIDE SEQUENCE [LARGE SCALE GENOMIC DNA]</scope>
    <source>
        <strain evidence="6">cv. Victoria</strain>
        <tissue evidence="5">Leaf</tissue>
    </source>
</reference>
<name>A0A5J9VTA3_9POAL</name>
<dbReference type="OrthoDB" id="1470350at2759"/>
<dbReference type="AlphaFoldDB" id="A0A5J9VTA3"/>
<feature type="non-terminal residue" evidence="5">
    <location>
        <position position="1"/>
    </location>
</feature>
<evidence type="ECO:0000256" key="3">
    <source>
        <dbReference type="ARBA" id="ARBA00023002"/>
    </source>
</evidence>
<dbReference type="InterPro" id="IPR036396">
    <property type="entry name" value="Cyt_P450_sf"/>
</dbReference>
<dbReference type="PRINTS" id="PR00463">
    <property type="entry name" value="EP450I"/>
</dbReference>
<keyword evidence="3" id="KW-0560">Oxidoreductase</keyword>
<dbReference type="GO" id="GO:0005506">
    <property type="term" value="F:iron ion binding"/>
    <property type="evidence" value="ECO:0007669"/>
    <property type="project" value="InterPro"/>
</dbReference>
<protein>
    <recommendedName>
        <fullName evidence="7">Cytochrome P450</fullName>
    </recommendedName>
</protein>
<dbReference type="EMBL" id="RWGY01000007">
    <property type="protein sequence ID" value="TVU38857.1"/>
    <property type="molecule type" value="Genomic_DNA"/>
</dbReference>
<evidence type="ECO:0000256" key="1">
    <source>
        <dbReference type="ARBA" id="ARBA00010617"/>
    </source>
</evidence>
<sequence>MRFFATAEPANARHVFTANFSNYPKGPEFKEIFDVLGGGIFNADGEPWRLQRAKAQLLVSSRRFRAYASALLPLLDLQDAFLRLALDATATMVSGHDPGCLSAAGSPLPMVPPLARAMEDAADLLLLLLSSYLTGVDDEVGADDATNDAFLRDTIVNLMFAGRDTTVSALSWFFYLLTKNSRVVARILQELDTIESTSISTRDAGMVVFHTDELGRLVYLHAALCESLRPERWIKADGKARHVPSYKFASFNSGPWTCLGKDVAFVQLKAVAAAVVKNFKVEAVPGHVVEPKLSILLHMKKNGFMATVRRRRVRLCTPRATPSSDVARPAACQLRCNMCQGVRTCLVSRT</sequence>
<dbReference type="InterPro" id="IPR001128">
    <property type="entry name" value="Cyt_P450"/>
</dbReference>
<dbReference type="GO" id="GO:0004497">
    <property type="term" value="F:monooxygenase activity"/>
    <property type="evidence" value="ECO:0007669"/>
    <property type="project" value="InterPro"/>
</dbReference>
<comment type="caution">
    <text evidence="5">The sequence shown here is derived from an EMBL/GenBank/DDBJ whole genome shotgun (WGS) entry which is preliminary data.</text>
</comment>
<dbReference type="Gene3D" id="1.10.630.10">
    <property type="entry name" value="Cytochrome P450"/>
    <property type="match status" value="3"/>
</dbReference>
<accession>A0A5J9VTA3</accession>
<dbReference type="SUPFAM" id="SSF48264">
    <property type="entry name" value="Cytochrome P450"/>
    <property type="match status" value="1"/>
</dbReference>
<dbReference type="GO" id="GO:0020037">
    <property type="term" value="F:heme binding"/>
    <property type="evidence" value="ECO:0007669"/>
    <property type="project" value="InterPro"/>
</dbReference>
<comment type="similarity">
    <text evidence="1">Belongs to the cytochrome P450 family.</text>
</comment>
<keyword evidence="6" id="KW-1185">Reference proteome</keyword>
<dbReference type="Gramene" id="TVU38857">
    <property type="protein sequence ID" value="TVU38857"/>
    <property type="gene ID" value="EJB05_12252"/>
</dbReference>
<evidence type="ECO:0000256" key="4">
    <source>
        <dbReference type="ARBA" id="ARBA00023004"/>
    </source>
</evidence>
<keyword evidence="4" id="KW-0408">Iron</keyword>
<evidence type="ECO:0008006" key="7">
    <source>
        <dbReference type="Google" id="ProtNLM"/>
    </source>
</evidence>
<dbReference type="PANTHER" id="PTHR24296">
    <property type="entry name" value="CYTOCHROME P450"/>
    <property type="match status" value="1"/>
</dbReference>
<keyword evidence="2" id="KW-0479">Metal-binding</keyword>
<evidence type="ECO:0000313" key="5">
    <source>
        <dbReference type="EMBL" id="TVU38857.1"/>
    </source>
</evidence>
<dbReference type="PRINTS" id="PR00385">
    <property type="entry name" value="P450"/>
</dbReference>
<evidence type="ECO:0000256" key="2">
    <source>
        <dbReference type="ARBA" id="ARBA00022723"/>
    </source>
</evidence>